<comment type="caution">
    <text evidence="2">The sequence shown here is derived from an EMBL/GenBank/DDBJ whole genome shotgun (WGS) entry which is preliminary data.</text>
</comment>
<feature type="region of interest" description="Disordered" evidence="1">
    <location>
        <begin position="23"/>
        <end position="42"/>
    </location>
</feature>
<organism evidence="2 3">
    <name type="scientific">Actinoplanes aureus</name>
    <dbReference type="NCBI Taxonomy" id="2792083"/>
    <lineage>
        <taxon>Bacteria</taxon>
        <taxon>Bacillati</taxon>
        <taxon>Actinomycetota</taxon>
        <taxon>Actinomycetes</taxon>
        <taxon>Micromonosporales</taxon>
        <taxon>Micromonosporaceae</taxon>
        <taxon>Actinoplanes</taxon>
    </lineage>
</organism>
<dbReference type="AlphaFoldDB" id="A0A931C639"/>
<dbReference type="EMBL" id="JADQTO010000010">
    <property type="protein sequence ID" value="MBG0564099.1"/>
    <property type="molecule type" value="Genomic_DNA"/>
</dbReference>
<proteinExistence type="predicted"/>
<keyword evidence="3" id="KW-1185">Reference proteome</keyword>
<feature type="compositionally biased region" description="Low complexity" evidence="1">
    <location>
        <begin position="23"/>
        <end position="37"/>
    </location>
</feature>
<evidence type="ECO:0000313" key="2">
    <source>
        <dbReference type="EMBL" id="MBG0564099.1"/>
    </source>
</evidence>
<evidence type="ECO:0000313" key="3">
    <source>
        <dbReference type="Proteomes" id="UP000598146"/>
    </source>
</evidence>
<evidence type="ECO:0000256" key="1">
    <source>
        <dbReference type="SAM" id="MobiDB-lite"/>
    </source>
</evidence>
<name>A0A931C639_9ACTN</name>
<gene>
    <name evidence="2" type="ORF">I4J89_21890</name>
</gene>
<reference evidence="2" key="1">
    <citation type="submission" date="2020-11" db="EMBL/GenBank/DDBJ databases">
        <title>Isolation and identification of active actinomycetes.</title>
        <authorList>
            <person name="Sun X."/>
        </authorList>
    </citation>
    <scope>NUCLEOTIDE SEQUENCE</scope>
    <source>
        <strain evidence="2">NEAU-A11</strain>
    </source>
</reference>
<sequence>MRDERWEALRRLGDDSEALLRTARAAAQAPAEPGTDASGSVTATLDADGRVTRVAVAADWRRRVDADRLAEAVAEAVRDASMRRLAAWGTVFGSDADGVPAATPDPAESQQRLPEPGDDLNAALTGLLELFEAVERGIDEVSEGLRTTLDATHTGRSADGYAGVSLSGGGDVLSVRLDPAWLREAPAADIGRQVVMAFHSAYELVAAHGVQRLIADSALGEVQRAVQDPVGLARRLRIDGEG</sequence>
<dbReference type="Gene3D" id="3.30.1310.10">
    <property type="entry name" value="Nucleoid-associated protein YbaB-like domain"/>
    <property type="match status" value="2"/>
</dbReference>
<accession>A0A931C639</accession>
<protein>
    <submittedName>
        <fullName evidence="2">YbaB/EbfC family nucleoid-associated protein</fullName>
    </submittedName>
</protein>
<dbReference type="Proteomes" id="UP000598146">
    <property type="component" value="Unassembled WGS sequence"/>
</dbReference>
<dbReference type="InterPro" id="IPR036894">
    <property type="entry name" value="YbaB-like_sf"/>
</dbReference>
<dbReference type="RefSeq" id="WP_196415888.1">
    <property type="nucleotide sequence ID" value="NZ_JADQTO010000010.1"/>
</dbReference>